<gene>
    <name evidence="2" type="ORF">VRS74_03580</name>
</gene>
<organism evidence="2 3">
    <name type="scientific">Altererythrobacter litoralis</name>
    <dbReference type="NCBI Taxonomy" id="3113904"/>
    <lineage>
        <taxon>Bacteria</taxon>
        <taxon>Pseudomonadati</taxon>
        <taxon>Pseudomonadota</taxon>
        <taxon>Alphaproteobacteria</taxon>
        <taxon>Sphingomonadales</taxon>
        <taxon>Erythrobacteraceae</taxon>
        <taxon>Altererythrobacter</taxon>
    </lineage>
</organism>
<protein>
    <submittedName>
        <fullName evidence="2">Dienelactone hydrolase family protein</fullName>
        <ecNumber evidence="2">3.1.-.-</ecNumber>
    </submittedName>
</protein>
<sequence length="299" mass="32098">MCDEANLEKWAREGLTRRQFGLATGMAAIAAACTPKSGQADSGAQVVTSPGFPAWTEQSVAFETPDGTMDGWLVAPTSGPAPAVVIWPDIAGLRDSKKAMARRLADRGYAALVVNQYYRDTPAPIWQDFADFAGNGGWPRAREMRARLDAEAIMRDATAAVAFLDCRDEVDSKRGIGTQGYCMGGPFTMWTAAAVPARVKVAASFHGGGLVRPDYPMSPHKLFDRMEASLLIAIAQDDDAKAPGEKDVLREAASAAGRKAVIEVFAGDHGWCVPDSPAYKEPEAERAWAEMLKLYGDAL</sequence>
<name>A0ABU7GCD4_9SPHN</name>
<feature type="domain" description="Dienelactone hydrolase" evidence="1">
    <location>
        <begin position="69"/>
        <end position="296"/>
    </location>
</feature>
<dbReference type="SUPFAM" id="SSF53474">
    <property type="entry name" value="alpha/beta-Hydrolases"/>
    <property type="match status" value="1"/>
</dbReference>
<dbReference type="Proteomes" id="UP001343492">
    <property type="component" value="Unassembled WGS sequence"/>
</dbReference>
<dbReference type="InterPro" id="IPR051049">
    <property type="entry name" value="Dienelactone_hydrolase-like"/>
</dbReference>
<comment type="caution">
    <text evidence="2">The sequence shown here is derived from an EMBL/GenBank/DDBJ whole genome shotgun (WGS) entry which is preliminary data.</text>
</comment>
<dbReference type="InterPro" id="IPR029058">
    <property type="entry name" value="AB_hydrolase_fold"/>
</dbReference>
<dbReference type="Gene3D" id="3.40.50.1820">
    <property type="entry name" value="alpha/beta hydrolase"/>
    <property type="match status" value="1"/>
</dbReference>
<evidence type="ECO:0000259" key="1">
    <source>
        <dbReference type="Pfam" id="PF01738"/>
    </source>
</evidence>
<evidence type="ECO:0000313" key="3">
    <source>
        <dbReference type="Proteomes" id="UP001343492"/>
    </source>
</evidence>
<reference evidence="2 3" key="1">
    <citation type="submission" date="2024-01" db="EMBL/GenBank/DDBJ databases">
        <title>The genome sequence of Erythrobacteraceae sp. strain 1XM1-14.</title>
        <authorList>
            <person name="Liu Y."/>
        </authorList>
    </citation>
    <scope>NUCLEOTIDE SEQUENCE [LARGE SCALE GENOMIC DNA]</scope>
    <source>
        <strain evidence="2 3">1XM1-14</strain>
    </source>
</reference>
<accession>A0ABU7GCD4</accession>
<evidence type="ECO:0000313" key="2">
    <source>
        <dbReference type="EMBL" id="MEE1876769.1"/>
    </source>
</evidence>
<dbReference type="EC" id="3.1.-.-" evidence="2"/>
<proteinExistence type="predicted"/>
<dbReference type="Pfam" id="PF01738">
    <property type="entry name" value="DLH"/>
    <property type="match status" value="1"/>
</dbReference>
<dbReference type="RefSeq" id="WP_354143873.1">
    <property type="nucleotide sequence ID" value="NZ_JAZDQV010000002.1"/>
</dbReference>
<dbReference type="PANTHER" id="PTHR46623:SF10">
    <property type="entry name" value="CARBOXYMETHYLENEBUTENOLIDASE HOMOLOG"/>
    <property type="match status" value="1"/>
</dbReference>
<dbReference type="EMBL" id="JAZDQV010000002">
    <property type="protein sequence ID" value="MEE1876769.1"/>
    <property type="molecule type" value="Genomic_DNA"/>
</dbReference>
<dbReference type="GO" id="GO:0016787">
    <property type="term" value="F:hydrolase activity"/>
    <property type="evidence" value="ECO:0007669"/>
    <property type="project" value="UniProtKB-KW"/>
</dbReference>
<keyword evidence="3" id="KW-1185">Reference proteome</keyword>
<dbReference type="PANTHER" id="PTHR46623">
    <property type="entry name" value="CARBOXYMETHYLENEBUTENOLIDASE-RELATED"/>
    <property type="match status" value="1"/>
</dbReference>
<keyword evidence="2" id="KW-0378">Hydrolase</keyword>
<dbReference type="InterPro" id="IPR002925">
    <property type="entry name" value="Dienelactn_hydro"/>
</dbReference>